<keyword evidence="4" id="KW-1185">Reference proteome</keyword>
<dbReference type="AlphaFoldDB" id="A0A8H6R8T3"/>
<keyword evidence="2" id="KW-0732">Signal</keyword>
<reference evidence="3" key="1">
    <citation type="submission" date="2020-04" db="EMBL/GenBank/DDBJ databases">
        <title>Draft genome resource of the tomato pathogen Pseudocercospora fuligena.</title>
        <authorList>
            <person name="Zaccaron A."/>
        </authorList>
    </citation>
    <scope>NUCLEOTIDE SEQUENCE</scope>
    <source>
        <strain evidence="3">PF001</strain>
    </source>
</reference>
<feature type="region of interest" description="Disordered" evidence="1">
    <location>
        <begin position="455"/>
        <end position="545"/>
    </location>
</feature>
<evidence type="ECO:0008006" key="5">
    <source>
        <dbReference type="Google" id="ProtNLM"/>
    </source>
</evidence>
<protein>
    <recommendedName>
        <fullName evidence="5">Ig-like domain-containing protein</fullName>
    </recommendedName>
</protein>
<dbReference type="EMBL" id="JABCIY010000249">
    <property type="protein sequence ID" value="KAF7186618.1"/>
    <property type="molecule type" value="Genomic_DNA"/>
</dbReference>
<feature type="compositionally biased region" description="Low complexity" evidence="1">
    <location>
        <begin position="516"/>
        <end position="545"/>
    </location>
</feature>
<evidence type="ECO:0000313" key="3">
    <source>
        <dbReference type="EMBL" id="KAF7186618.1"/>
    </source>
</evidence>
<feature type="compositionally biased region" description="Polar residues" evidence="1">
    <location>
        <begin position="506"/>
        <end position="515"/>
    </location>
</feature>
<proteinExistence type="predicted"/>
<feature type="signal peptide" evidence="2">
    <location>
        <begin position="1"/>
        <end position="17"/>
    </location>
</feature>
<evidence type="ECO:0000313" key="4">
    <source>
        <dbReference type="Proteomes" id="UP000660729"/>
    </source>
</evidence>
<sequence>MSIFAALLISAAAGVAAGGGGYGGGQYSTWVESSAQYEYSTKVWEKPCTTTSIWSEPGHTSYYTTTSISVIDSKHSVTAYVPCTTTLPPKVYTSYSVYTSPTTEIVTTTSYVYSTYTSLVTITEVSTQNNTVVSVATETQLSSITLPAETLTLPGTTQTLPPSIVPTTVVETSVESTTIDNTVVQQTTVVDEETIINTITLPAPPAVTITVPTTITIAPSVLGCTNSPSVPEANSLGCQGRGCSIEFNEGAAVHWVEKTDAPPLVTALTFIDKARSATCITTRCNTEVFDKYYKTSATACVRPPCPSNTIDCHCSLVVGPINLPDGSTTSVTQVGGSGWNLNLGPIQTARDVGRCGPGGNECVTATTQTLSTNLVYTGQVNSTVLGAQSTRYLLPGLTDYFPPGNPFGQCTTAILSTAGSTAALRKRDNGGFDSKVNTWPGANQLTADETIPVTASAPAANLPTTTPTETSTAEQSTAESQATATVTVSPSASPAPIATSTPLTTESPANPTTPVQTESQSDTTPSSSVSLPVGTSTEFPSSYSSSAGTVYLTETVYYSMILNEAQRSLLEGLAAIESGLATATNPGQYISSALGLNATSTSTFTPQPQSTNGANAHKEPGYLLTLALMLVGLL</sequence>
<gene>
    <name evidence="3" type="ORF">HII31_12027</name>
</gene>
<dbReference type="Proteomes" id="UP000660729">
    <property type="component" value="Unassembled WGS sequence"/>
</dbReference>
<accession>A0A8H6R8T3</accession>
<evidence type="ECO:0000256" key="1">
    <source>
        <dbReference type="SAM" id="MobiDB-lite"/>
    </source>
</evidence>
<evidence type="ECO:0000256" key="2">
    <source>
        <dbReference type="SAM" id="SignalP"/>
    </source>
</evidence>
<feature type="chain" id="PRO_5034203362" description="Ig-like domain-containing protein" evidence="2">
    <location>
        <begin position="18"/>
        <end position="634"/>
    </location>
</feature>
<comment type="caution">
    <text evidence="3">The sequence shown here is derived from an EMBL/GenBank/DDBJ whole genome shotgun (WGS) entry which is preliminary data.</text>
</comment>
<dbReference type="OrthoDB" id="3650270at2759"/>
<feature type="compositionally biased region" description="Low complexity" evidence="1">
    <location>
        <begin position="455"/>
        <end position="505"/>
    </location>
</feature>
<organism evidence="3 4">
    <name type="scientific">Pseudocercospora fuligena</name>
    <dbReference type="NCBI Taxonomy" id="685502"/>
    <lineage>
        <taxon>Eukaryota</taxon>
        <taxon>Fungi</taxon>
        <taxon>Dikarya</taxon>
        <taxon>Ascomycota</taxon>
        <taxon>Pezizomycotina</taxon>
        <taxon>Dothideomycetes</taxon>
        <taxon>Dothideomycetidae</taxon>
        <taxon>Mycosphaerellales</taxon>
        <taxon>Mycosphaerellaceae</taxon>
        <taxon>Pseudocercospora</taxon>
    </lineage>
</organism>
<name>A0A8H6R8T3_9PEZI</name>